<keyword evidence="9" id="KW-0234">DNA repair</keyword>
<evidence type="ECO:0000256" key="4">
    <source>
        <dbReference type="ARBA" id="ARBA00022705"/>
    </source>
</evidence>
<gene>
    <name evidence="19" type="ORF">BE17_46365</name>
</gene>
<keyword evidence="4" id="KW-0235">DNA replication</keyword>
<protein>
    <recommendedName>
        <fullName evidence="13">8-oxo-dGTP diphosphatase</fullName>
        <ecNumber evidence="12">3.6.1.55</ecNumber>
    </recommendedName>
    <alternativeName>
        <fullName evidence="16">7,8-dihydro-8-oxoguanine-triphosphatase</fullName>
    </alternativeName>
    <alternativeName>
        <fullName evidence="15">Mutator protein MutT</fullName>
    </alternativeName>
    <alternativeName>
        <fullName evidence="14">dGTP pyrophosphohydrolase</fullName>
    </alternativeName>
</protein>
<dbReference type="GO" id="GO:0006281">
    <property type="term" value="P:DNA repair"/>
    <property type="evidence" value="ECO:0007669"/>
    <property type="project" value="UniProtKB-KW"/>
</dbReference>
<evidence type="ECO:0000256" key="17">
    <source>
        <dbReference type="RuleBase" id="RU003476"/>
    </source>
</evidence>
<evidence type="ECO:0000256" key="8">
    <source>
        <dbReference type="ARBA" id="ARBA00022842"/>
    </source>
</evidence>
<comment type="catalytic activity">
    <reaction evidence="11">
        <text>8-oxo-GTP + H2O = 8-oxo-GMP + diphosphate + H(+)</text>
        <dbReference type="Rhea" id="RHEA:67616"/>
        <dbReference type="ChEBI" id="CHEBI:15377"/>
        <dbReference type="ChEBI" id="CHEBI:15378"/>
        <dbReference type="ChEBI" id="CHEBI:33019"/>
        <dbReference type="ChEBI" id="CHEBI:143553"/>
        <dbReference type="ChEBI" id="CHEBI:145694"/>
    </reaction>
</comment>
<comment type="catalytic activity">
    <reaction evidence="10">
        <text>8-oxo-dGTP + H2O = 8-oxo-dGMP + diphosphate + H(+)</text>
        <dbReference type="Rhea" id="RHEA:31575"/>
        <dbReference type="ChEBI" id="CHEBI:15377"/>
        <dbReference type="ChEBI" id="CHEBI:15378"/>
        <dbReference type="ChEBI" id="CHEBI:33019"/>
        <dbReference type="ChEBI" id="CHEBI:63224"/>
        <dbReference type="ChEBI" id="CHEBI:77896"/>
        <dbReference type="EC" id="3.6.1.55"/>
    </reaction>
</comment>
<comment type="caution">
    <text evidence="19">The sequence shown here is derived from an EMBL/GenBank/DDBJ whole genome shotgun (WGS) entry which is preliminary data.</text>
</comment>
<sequence>MSATPDPVPPLVLVAAAVVIERGRVLLTQRKVGAHLEGAWEFPGGKVEVGEDPRDALVRELREEIGVEASVGDIVEVTYYRYPKKPVLLLFYEASLVEGSPAPAPLDVAAVRWAEAPELRDELFPPADVPVLAKVRARLTLR</sequence>
<dbReference type="Gene3D" id="3.90.79.10">
    <property type="entry name" value="Nucleoside Triphosphate Pyrophosphohydrolase"/>
    <property type="match status" value="1"/>
</dbReference>
<dbReference type="InterPro" id="IPR015797">
    <property type="entry name" value="NUDIX_hydrolase-like_dom_sf"/>
</dbReference>
<evidence type="ECO:0000256" key="14">
    <source>
        <dbReference type="ARBA" id="ARBA00041592"/>
    </source>
</evidence>
<keyword evidence="7 17" id="KW-0378">Hydrolase</keyword>
<evidence type="ECO:0000256" key="12">
    <source>
        <dbReference type="ARBA" id="ARBA00038905"/>
    </source>
</evidence>
<dbReference type="GO" id="GO:0046872">
    <property type="term" value="F:metal ion binding"/>
    <property type="evidence" value="ECO:0007669"/>
    <property type="project" value="UniProtKB-KW"/>
</dbReference>
<dbReference type="PROSITE" id="PS00893">
    <property type="entry name" value="NUDIX_BOX"/>
    <property type="match status" value="1"/>
</dbReference>
<evidence type="ECO:0000256" key="15">
    <source>
        <dbReference type="ARBA" id="ARBA00041979"/>
    </source>
</evidence>
<dbReference type="InterPro" id="IPR020084">
    <property type="entry name" value="NUDIX_hydrolase_CS"/>
</dbReference>
<evidence type="ECO:0000256" key="6">
    <source>
        <dbReference type="ARBA" id="ARBA00022763"/>
    </source>
</evidence>
<dbReference type="GO" id="GO:0035539">
    <property type="term" value="F:8-oxo-7,8-dihydrodeoxyguanosine triphosphate pyrophosphatase activity"/>
    <property type="evidence" value="ECO:0007669"/>
    <property type="project" value="UniProtKB-EC"/>
</dbReference>
<evidence type="ECO:0000256" key="9">
    <source>
        <dbReference type="ARBA" id="ARBA00023204"/>
    </source>
</evidence>
<reference evidence="19 20" key="1">
    <citation type="submission" date="2014-02" db="EMBL/GenBank/DDBJ databases">
        <title>The small core and large imbalanced accessory genome model reveals a collaborative survival strategy of Sorangium cellulosum strains in nature.</title>
        <authorList>
            <person name="Han K."/>
            <person name="Peng R."/>
            <person name="Blom J."/>
            <person name="Li Y.-Z."/>
        </authorList>
    </citation>
    <scope>NUCLEOTIDE SEQUENCE [LARGE SCALE GENOMIC DNA]</scope>
    <source>
        <strain evidence="19 20">So0011-07</strain>
    </source>
</reference>
<dbReference type="GO" id="GO:0006260">
    <property type="term" value="P:DNA replication"/>
    <property type="evidence" value="ECO:0007669"/>
    <property type="project" value="UniProtKB-KW"/>
</dbReference>
<evidence type="ECO:0000313" key="19">
    <source>
        <dbReference type="EMBL" id="KYF86601.1"/>
    </source>
</evidence>
<evidence type="ECO:0000256" key="11">
    <source>
        <dbReference type="ARBA" id="ARBA00036904"/>
    </source>
</evidence>
<evidence type="ECO:0000256" key="3">
    <source>
        <dbReference type="ARBA" id="ARBA00022457"/>
    </source>
</evidence>
<evidence type="ECO:0000256" key="1">
    <source>
        <dbReference type="ARBA" id="ARBA00001946"/>
    </source>
</evidence>
<dbReference type="InterPro" id="IPR000086">
    <property type="entry name" value="NUDIX_hydrolase_dom"/>
</dbReference>
<dbReference type="GO" id="GO:0044716">
    <property type="term" value="F:8-oxo-GDP phosphatase activity"/>
    <property type="evidence" value="ECO:0007669"/>
    <property type="project" value="TreeGrafter"/>
</dbReference>
<comment type="similarity">
    <text evidence="2 17">Belongs to the Nudix hydrolase family.</text>
</comment>
<dbReference type="InterPro" id="IPR020476">
    <property type="entry name" value="Nudix_hydrolase"/>
</dbReference>
<dbReference type="GO" id="GO:0008413">
    <property type="term" value="F:8-oxo-7,8-dihydroguanosine triphosphate pyrophosphatase activity"/>
    <property type="evidence" value="ECO:0007669"/>
    <property type="project" value="TreeGrafter"/>
</dbReference>
<dbReference type="InterPro" id="IPR047127">
    <property type="entry name" value="MutT-like"/>
</dbReference>
<dbReference type="Pfam" id="PF00293">
    <property type="entry name" value="NUDIX"/>
    <property type="match status" value="1"/>
</dbReference>
<feature type="domain" description="Nudix hydrolase" evidence="18">
    <location>
        <begin position="10"/>
        <end position="137"/>
    </location>
</feature>
<accession>A0A150S2H5</accession>
<dbReference type="EMBL" id="JEMB01001529">
    <property type="protein sequence ID" value="KYF86601.1"/>
    <property type="molecule type" value="Genomic_DNA"/>
</dbReference>
<dbReference type="CDD" id="cd03425">
    <property type="entry name" value="NUDIX_MutT_NudA_like"/>
    <property type="match status" value="1"/>
</dbReference>
<evidence type="ECO:0000256" key="10">
    <source>
        <dbReference type="ARBA" id="ARBA00035861"/>
    </source>
</evidence>
<evidence type="ECO:0000256" key="16">
    <source>
        <dbReference type="ARBA" id="ARBA00042798"/>
    </source>
</evidence>
<evidence type="ECO:0000256" key="7">
    <source>
        <dbReference type="ARBA" id="ARBA00022801"/>
    </source>
</evidence>
<dbReference type="EC" id="3.6.1.55" evidence="12"/>
<evidence type="ECO:0000256" key="13">
    <source>
        <dbReference type="ARBA" id="ARBA00040794"/>
    </source>
</evidence>
<comment type="cofactor">
    <cofactor evidence="1">
        <name>Mg(2+)</name>
        <dbReference type="ChEBI" id="CHEBI:18420"/>
    </cofactor>
</comment>
<name>A0A150S2H5_SORCE</name>
<organism evidence="19 20">
    <name type="scientific">Sorangium cellulosum</name>
    <name type="common">Polyangium cellulosum</name>
    <dbReference type="NCBI Taxonomy" id="56"/>
    <lineage>
        <taxon>Bacteria</taxon>
        <taxon>Pseudomonadati</taxon>
        <taxon>Myxococcota</taxon>
        <taxon>Polyangia</taxon>
        <taxon>Polyangiales</taxon>
        <taxon>Polyangiaceae</taxon>
        <taxon>Sorangium</taxon>
    </lineage>
</organism>
<keyword evidence="5" id="KW-0479">Metal-binding</keyword>
<dbReference type="GO" id="GO:0044715">
    <property type="term" value="F:8-oxo-dGDP phosphatase activity"/>
    <property type="evidence" value="ECO:0007669"/>
    <property type="project" value="TreeGrafter"/>
</dbReference>
<evidence type="ECO:0000259" key="18">
    <source>
        <dbReference type="PROSITE" id="PS51462"/>
    </source>
</evidence>
<proteinExistence type="inferred from homology"/>
<evidence type="ECO:0000256" key="5">
    <source>
        <dbReference type="ARBA" id="ARBA00022723"/>
    </source>
</evidence>
<evidence type="ECO:0000256" key="2">
    <source>
        <dbReference type="ARBA" id="ARBA00005582"/>
    </source>
</evidence>
<dbReference type="AlphaFoldDB" id="A0A150S2H5"/>
<keyword evidence="3" id="KW-0515">Mutator protein</keyword>
<evidence type="ECO:0000313" key="20">
    <source>
        <dbReference type="Proteomes" id="UP000075635"/>
    </source>
</evidence>
<dbReference type="Proteomes" id="UP000075635">
    <property type="component" value="Unassembled WGS sequence"/>
</dbReference>
<dbReference type="PRINTS" id="PR00502">
    <property type="entry name" value="NUDIXFAMILY"/>
</dbReference>
<dbReference type="SUPFAM" id="SSF55811">
    <property type="entry name" value="Nudix"/>
    <property type="match status" value="1"/>
</dbReference>
<dbReference type="PANTHER" id="PTHR47707">
    <property type="entry name" value="8-OXO-DGTP DIPHOSPHATASE"/>
    <property type="match status" value="1"/>
</dbReference>
<dbReference type="PROSITE" id="PS51462">
    <property type="entry name" value="NUDIX"/>
    <property type="match status" value="1"/>
</dbReference>
<keyword evidence="8" id="KW-0460">Magnesium</keyword>
<dbReference type="PANTHER" id="PTHR47707:SF1">
    <property type="entry name" value="NUDIX HYDROLASE FAMILY PROTEIN"/>
    <property type="match status" value="1"/>
</dbReference>
<keyword evidence="6" id="KW-0227">DNA damage</keyword>